<keyword evidence="3" id="KW-1185">Reference proteome</keyword>
<evidence type="ECO:0000256" key="1">
    <source>
        <dbReference type="SAM" id="MobiDB-lite"/>
    </source>
</evidence>
<dbReference type="Proteomes" id="UP001630127">
    <property type="component" value="Unassembled WGS sequence"/>
</dbReference>
<accession>A0ABD2Y601</accession>
<name>A0ABD2Y601_9GENT</name>
<comment type="caution">
    <text evidence="2">The sequence shown here is derived from an EMBL/GenBank/DDBJ whole genome shotgun (WGS) entry which is preliminary data.</text>
</comment>
<evidence type="ECO:0000313" key="2">
    <source>
        <dbReference type="EMBL" id="KAL3502456.1"/>
    </source>
</evidence>
<evidence type="ECO:0000313" key="3">
    <source>
        <dbReference type="Proteomes" id="UP001630127"/>
    </source>
</evidence>
<organism evidence="2 3">
    <name type="scientific">Cinchona calisaya</name>
    <dbReference type="NCBI Taxonomy" id="153742"/>
    <lineage>
        <taxon>Eukaryota</taxon>
        <taxon>Viridiplantae</taxon>
        <taxon>Streptophyta</taxon>
        <taxon>Embryophyta</taxon>
        <taxon>Tracheophyta</taxon>
        <taxon>Spermatophyta</taxon>
        <taxon>Magnoliopsida</taxon>
        <taxon>eudicotyledons</taxon>
        <taxon>Gunneridae</taxon>
        <taxon>Pentapetalae</taxon>
        <taxon>asterids</taxon>
        <taxon>lamiids</taxon>
        <taxon>Gentianales</taxon>
        <taxon>Rubiaceae</taxon>
        <taxon>Cinchonoideae</taxon>
        <taxon>Cinchoneae</taxon>
        <taxon>Cinchona</taxon>
    </lineage>
</organism>
<reference evidence="2 3" key="1">
    <citation type="submission" date="2024-11" db="EMBL/GenBank/DDBJ databases">
        <title>A near-complete genome assembly of Cinchona calisaya.</title>
        <authorList>
            <person name="Lian D.C."/>
            <person name="Zhao X.W."/>
            <person name="Wei L."/>
        </authorList>
    </citation>
    <scope>NUCLEOTIDE SEQUENCE [LARGE SCALE GENOMIC DNA]</scope>
    <source>
        <tissue evidence="2">Nenye</tissue>
    </source>
</reference>
<feature type="region of interest" description="Disordered" evidence="1">
    <location>
        <begin position="145"/>
        <end position="202"/>
    </location>
</feature>
<protein>
    <submittedName>
        <fullName evidence="2">Uncharacterized protein</fullName>
    </submittedName>
</protein>
<dbReference type="AlphaFoldDB" id="A0ABD2Y601"/>
<gene>
    <name evidence="2" type="ORF">ACH5RR_036905</name>
</gene>
<proteinExistence type="predicted"/>
<feature type="compositionally biased region" description="Basic and acidic residues" evidence="1">
    <location>
        <begin position="145"/>
        <end position="159"/>
    </location>
</feature>
<sequence>MQEKEREFELERDSALRAIDYRMGEIEKKNQYFSSENQDTTLYRKGAMSGATRKIQIRTTKGQFEYVDRLKDCENNGGEITRDYVLCDDLELAEIEHNEGPDLQMELHHEPFEKLIRTPESGLALDGNAGIAEFEIVDFNEDVIKDKDTPHSNGGDKHGSTLQADDGGDGNSDDNDEEDGDEDSEDSGEMSMCRKIWTFLTT</sequence>
<feature type="compositionally biased region" description="Acidic residues" evidence="1">
    <location>
        <begin position="166"/>
        <end position="188"/>
    </location>
</feature>
<dbReference type="EMBL" id="JBJUIK010000015">
    <property type="protein sequence ID" value="KAL3502456.1"/>
    <property type="molecule type" value="Genomic_DNA"/>
</dbReference>